<dbReference type="STRING" id="1121298.SAMN05444401_0762"/>
<dbReference type="PANTHER" id="PTHR21180">
    <property type="entry name" value="ENDONUCLEASE/EXONUCLEASE/PHOSPHATASE FAMILY DOMAIN-CONTAINING PROTEIN 1"/>
    <property type="match status" value="1"/>
</dbReference>
<dbReference type="RefSeq" id="WP_178140666.1">
    <property type="nucleotide sequence ID" value="NZ_FQZO01000001.1"/>
</dbReference>
<name>A0A1M6BGL3_9CLOT</name>
<dbReference type="InterPro" id="IPR010994">
    <property type="entry name" value="RuvA_2-like"/>
</dbReference>
<dbReference type="InterPro" id="IPR019554">
    <property type="entry name" value="Soluble_ligand-bd"/>
</dbReference>
<dbReference type="EMBL" id="FQZO01000001">
    <property type="protein sequence ID" value="SHI47845.1"/>
    <property type="molecule type" value="Genomic_DNA"/>
</dbReference>
<evidence type="ECO:0000259" key="2">
    <source>
        <dbReference type="SMART" id="SM00278"/>
    </source>
</evidence>
<dbReference type="GO" id="GO:0015627">
    <property type="term" value="C:type II protein secretion system complex"/>
    <property type="evidence" value="ECO:0007669"/>
    <property type="project" value="TreeGrafter"/>
</dbReference>
<dbReference type="GO" id="GO:0015628">
    <property type="term" value="P:protein secretion by the type II secretion system"/>
    <property type="evidence" value="ECO:0007669"/>
    <property type="project" value="TreeGrafter"/>
</dbReference>
<dbReference type="Gene3D" id="1.10.150.280">
    <property type="entry name" value="AF1531-like domain"/>
    <property type="match status" value="1"/>
</dbReference>
<proteinExistence type="predicted"/>
<dbReference type="PANTHER" id="PTHR21180:SF32">
    <property type="entry name" value="ENDONUCLEASE_EXONUCLEASE_PHOSPHATASE FAMILY DOMAIN-CONTAINING PROTEIN 1"/>
    <property type="match status" value="1"/>
</dbReference>
<dbReference type="GO" id="GO:0006281">
    <property type="term" value="P:DNA repair"/>
    <property type="evidence" value="ECO:0007669"/>
    <property type="project" value="InterPro"/>
</dbReference>
<feature type="domain" description="Helix-hairpin-helix DNA-binding motif class 1" evidence="2">
    <location>
        <begin position="166"/>
        <end position="185"/>
    </location>
</feature>
<dbReference type="AlphaFoldDB" id="A0A1M6BGL3"/>
<dbReference type="GO" id="GO:0003677">
    <property type="term" value="F:DNA binding"/>
    <property type="evidence" value="ECO:0007669"/>
    <property type="project" value="InterPro"/>
</dbReference>
<evidence type="ECO:0000313" key="4">
    <source>
        <dbReference type="Proteomes" id="UP000184080"/>
    </source>
</evidence>
<dbReference type="InterPro" id="IPR003583">
    <property type="entry name" value="Hlx-hairpin-Hlx_DNA-bd_motif"/>
</dbReference>
<dbReference type="NCBIfam" id="TIGR00426">
    <property type="entry name" value="competence protein ComEA helix-hairpin-helix repeat region"/>
    <property type="match status" value="1"/>
</dbReference>
<gene>
    <name evidence="3" type="ORF">SAMN05444401_0762</name>
</gene>
<dbReference type="InterPro" id="IPR051675">
    <property type="entry name" value="Endo/Exo/Phosphatase_dom_1"/>
</dbReference>
<feature type="domain" description="Helix-hairpin-helix DNA-binding motif class 1" evidence="2">
    <location>
        <begin position="196"/>
        <end position="215"/>
    </location>
</feature>
<accession>A0A1M6BGL3</accession>
<organism evidence="3 4">
    <name type="scientific">Clostridium amylolyticum</name>
    <dbReference type="NCBI Taxonomy" id="1121298"/>
    <lineage>
        <taxon>Bacteria</taxon>
        <taxon>Bacillati</taxon>
        <taxon>Bacillota</taxon>
        <taxon>Clostridia</taxon>
        <taxon>Eubacteriales</taxon>
        <taxon>Clostridiaceae</taxon>
        <taxon>Clostridium</taxon>
    </lineage>
</organism>
<dbReference type="SUPFAM" id="SSF47781">
    <property type="entry name" value="RuvA domain 2-like"/>
    <property type="match status" value="1"/>
</dbReference>
<dbReference type="SMART" id="SM00278">
    <property type="entry name" value="HhH1"/>
    <property type="match status" value="2"/>
</dbReference>
<evidence type="ECO:0000313" key="3">
    <source>
        <dbReference type="EMBL" id="SHI47845.1"/>
    </source>
</evidence>
<keyword evidence="4" id="KW-1185">Reference proteome</keyword>
<dbReference type="InterPro" id="IPR004509">
    <property type="entry name" value="Competence_ComEA_HhH"/>
</dbReference>
<reference evidence="3 4" key="1">
    <citation type="submission" date="2016-11" db="EMBL/GenBank/DDBJ databases">
        <authorList>
            <person name="Jaros S."/>
            <person name="Januszkiewicz K."/>
            <person name="Wedrychowicz H."/>
        </authorList>
    </citation>
    <scope>NUCLEOTIDE SEQUENCE [LARGE SCALE GENOMIC DNA]</scope>
    <source>
        <strain evidence="3 4">DSM 21864</strain>
    </source>
</reference>
<dbReference type="Pfam" id="PF12836">
    <property type="entry name" value="HHH_3"/>
    <property type="match status" value="1"/>
</dbReference>
<feature type="region of interest" description="Disordered" evidence="1">
    <location>
        <begin position="47"/>
        <end position="71"/>
    </location>
</feature>
<protein>
    <submittedName>
        <fullName evidence="3">Competence protein ComEA</fullName>
    </submittedName>
</protein>
<dbReference type="Proteomes" id="UP000184080">
    <property type="component" value="Unassembled WGS sequence"/>
</dbReference>
<sequence length="219" mass="23964">MLKKKEKLIGSVILCAILLLVTVIGYMMSKNNNSGMDEDIFIEKSSKEEKSNVKSDKNSTSKETETSNSTEKKGILVEIKGEVKKPDVYLMKEDSIVKDLVKEAGGATDNSDTSKLNLAQKLRDGMCIVVPNVQSNTGNMITAPVSSNVGISSNSEIININTATKEELKKLPSVGDVTADKIIAYREKNGGFKTIEDIKKVDRIGESTFNKLKDKIDVK</sequence>
<dbReference type="Pfam" id="PF10531">
    <property type="entry name" value="SLBB"/>
    <property type="match status" value="1"/>
</dbReference>
<evidence type="ECO:0000256" key="1">
    <source>
        <dbReference type="SAM" id="MobiDB-lite"/>
    </source>
</evidence>